<name>A0A9P7XSR3_9FUNG</name>
<dbReference type="CDD" id="cd12148">
    <property type="entry name" value="fungal_TF_MHR"/>
    <property type="match status" value="1"/>
</dbReference>
<dbReference type="SMART" id="SM00906">
    <property type="entry name" value="Fungal_trans"/>
    <property type="match status" value="1"/>
</dbReference>
<evidence type="ECO:0000313" key="11">
    <source>
        <dbReference type="Proteomes" id="UP000707451"/>
    </source>
</evidence>
<evidence type="ECO:0000256" key="3">
    <source>
        <dbReference type="ARBA" id="ARBA00022833"/>
    </source>
</evidence>
<feature type="compositionally biased region" description="Low complexity" evidence="8">
    <location>
        <begin position="1007"/>
        <end position="1020"/>
    </location>
</feature>
<accession>A0A9P7XSR3</accession>
<dbReference type="Gene3D" id="4.10.240.10">
    <property type="entry name" value="Zn(2)-C6 fungal-type DNA-binding domain"/>
    <property type="match status" value="1"/>
</dbReference>
<dbReference type="PROSITE" id="PS50048">
    <property type="entry name" value="ZN2_CY6_FUNGAL_2"/>
    <property type="match status" value="1"/>
</dbReference>
<feature type="compositionally biased region" description="Basic and acidic residues" evidence="8">
    <location>
        <begin position="372"/>
        <end position="386"/>
    </location>
</feature>
<dbReference type="InterPro" id="IPR051615">
    <property type="entry name" value="Transcr_Regulatory_Elem"/>
</dbReference>
<feature type="domain" description="Zn(2)-C6 fungal-type" evidence="9">
    <location>
        <begin position="12"/>
        <end position="42"/>
    </location>
</feature>
<keyword evidence="6" id="KW-0804">Transcription</keyword>
<feature type="compositionally biased region" description="Low complexity" evidence="8">
    <location>
        <begin position="207"/>
        <end position="224"/>
    </location>
</feature>
<comment type="subcellular location">
    <subcellularLocation>
        <location evidence="1">Nucleus</location>
    </subcellularLocation>
</comment>
<organism evidence="10 11">
    <name type="scientific">Linnemannia hyalina</name>
    <dbReference type="NCBI Taxonomy" id="64524"/>
    <lineage>
        <taxon>Eukaryota</taxon>
        <taxon>Fungi</taxon>
        <taxon>Fungi incertae sedis</taxon>
        <taxon>Mucoromycota</taxon>
        <taxon>Mortierellomycotina</taxon>
        <taxon>Mortierellomycetes</taxon>
        <taxon>Mortierellales</taxon>
        <taxon>Mortierellaceae</taxon>
        <taxon>Linnemannia</taxon>
    </lineage>
</organism>
<dbReference type="InterPro" id="IPR036864">
    <property type="entry name" value="Zn2-C6_fun-type_DNA-bd_sf"/>
</dbReference>
<feature type="compositionally biased region" description="Low complexity" evidence="8">
    <location>
        <begin position="145"/>
        <end position="155"/>
    </location>
</feature>
<keyword evidence="7" id="KW-0539">Nucleus</keyword>
<keyword evidence="5" id="KW-0238">DNA-binding</keyword>
<feature type="compositionally biased region" description="Low complexity" evidence="8">
    <location>
        <begin position="1244"/>
        <end position="1257"/>
    </location>
</feature>
<feature type="compositionally biased region" description="Low complexity" evidence="8">
    <location>
        <begin position="235"/>
        <end position="249"/>
    </location>
</feature>
<dbReference type="InterPro" id="IPR001138">
    <property type="entry name" value="Zn2Cys6_DnaBD"/>
</dbReference>
<dbReference type="PANTHER" id="PTHR31313">
    <property type="entry name" value="TY1 ENHANCER ACTIVATOR"/>
    <property type="match status" value="1"/>
</dbReference>
<dbReference type="PANTHER" id="PTHR31313:SF81">
    <property type="entry name" value="TY1 ENHANCER ACTIVATOR"/>
    <property type="match status" value="1"/>
</dbReference>
<dbReference type="PROSITE" id="PS00463">
    <property type="entry name" value="ZN2_CY6_FUNGAL_1"/>
    <property type="match status" value="1"/>
</dbReference>
<feature type="compositionally biased region" description="Polar residues" evidence="8">
    <location>
        <begin position="1215"/>
        <end position="1224"/>
    </location>
</feature>
<evidence type="ECO:0000256" key="7">
    <source>
        <dbReference type="ARBA" id="ARBA00023242"/>
    </source>
</evidence>
<feature type="compositionally biased region" description="Low complexity" evidence="8">
    <location>
        <begin position="390"/>
        <end position="403"/>
    </location>
</feature>
<sequence>MADNKRLRVSKACDSCRRKKVKCDAIHPLCTNCETFNYECTYNDPTKKRGPPKGYIEAIEARLHRMEGLLGGLVKDKDPRAEIVRAELDAMAREAEMTGLKLRRSKAYEEIHNAMAASSASSTSASASSNGAAAKPGAGSGSGSGTVSSNSSVPGMSAISRQQPPPPQQQYQSSSQHPHQHPQPRQQLQQTRIEQEEERHHSSALANQHPSSNGHSSNSQQGSGYRAHVHTPAHSDTGSPSQSSTSNRTQPMLQPSPVSAAPRSNQYHPYDTSRHGQPPQTHHRPPHTLQHNLSPTSHSSAGSNYSKQHPTHHHHQQQQQQSPPQQHSQYSSPSPYSPASLQHSNQQSNYSSSPTHHRGGSSSSSYRQIHSAAHERGHLAHEDGHHRTGSSHSNGSSSVKFGSNHQGPPPSSHRNGHYSMETHRIVTHRPSLSAHQLSNPLTGYMPVLENPIKEEALIMPSVDVIDHLLDIHFLSVHPVLPFLHFQTISDQVHHNESPPPHLLFAVLGLASRFSDNPTFRVPQAGLDRPPCTIFYERAKHFIKNEYDSSQMATVQTFLLMAVQQMGFCESQRAWLYVGMAARMAQGMGLNKEPTEQEQSRNRLQCELRKRTWWSIYVIERFICAGLGRPLMITHKDCEAGFPQYEDDEGETPTNRPASTRTGQIANFVRLITLSRIQGNVLEYIRAKFSPPPPPNNNFDCFSQSPNGRSEQDRDFQVDTTVAAFSALDKALTTWRQGLPESLQNPTAQSPHIGLFLHLNYNTLVILLHRPEISTSPTSASLCTQAAATITDITEILMDAKALTSMFISCIYSIFSAGIVHFMNIPSVKKGSASAATSPVLSEGARKTQENHTKSAKTNLKRCIDALKFLATHWVSAANRAKVLEDLLDLKHVSLKDLEVDTFKTSPVGPSWAMDSSQYKETLVAPRERQDKLRQQCRSKAMTIHSLLANDEDFLKMQQRRSSSFEDHNDDDNEHSANNDEDEEEDDDGEDMKMKQENTEDDTFMRPSKSSAVNESSASLSPVHSRPPIGLGVQSSPHSSVVSVSSPVSAGTDTSASLPPMESDPAMVLSTAKLGLSDSPAIKSESVLLSTTGLIRHENGVLTPMTMTTLAQSGLTSPIAGSVHNSINGGSRSEGHSPLVNGKPIVNNTPSSGGSKQGAMLDPFSMPSSISFPDWNNNVRQPIHGGNAASSNNTTTVWTTDTLTHRTTAHSATSSPMIPSTSALPSTAEGAASRKTSNSTPVTVSSAFRPSSSSSLYSDAIPETAATATGEHEEHDLVWNDMPPTLGLDEWTAYIGAMMMRWLYASGHSSPQSTS</sequence>
<feature type="compositionally biased region" description="Polar residues" evidence="8">
    <location>
        <begin position="1233"/>
        <end position="1243"/>
    </location>
</feature>
<evidence type="ECO:0000256" key="5">
    <source>
        <dbReference type="ARBA" id="ARBA00023125"/>
    </source>
</evidence>
<dbReference type="GO" id="GO:0006351">
    <property type="term" value="P:DNA-templated transcription"/>
    <property type="evidence" value="ECO:0007669"/>
    <property type="project" value="InterPro"/>
</dbReference>
<reference evidence="10" key="1">
    <citation type="submission" date="2021-06" db="EMBL/GenBank/DDBJ databases">
        <title>Genome Sequence of Mortierella hyaline Strain SCG-10, a Cold-Adapted, Nitrate-Reducing Fungus Isolated from Soil in Minnesota, USA.</title>
        <authorList>
            <person name="Aldossari N."/>
        </authorList>
    </citation>
    <scope>NUCLEOTIDE SEQUENCE</scope>
    <source>
        <strain evidence="10">SCG-10</strain>
    </source>
</reference>
<protein>
    <recommendedName>
        <fullName evidence="9">Zn(2)-C6 fungal-type domain-containing protein</fullName>
    </recommendedName>
</protein>
<feature type="region of interest" description="Disordered" evidence="8">
    <location>
        <begin position="958"/>
        <end position="1060"/>
    </location>
</feature>
<dbReference type="GO" id="GO:0008270">
    <property type="term" value="F:zinc ion binding"/>
    <property type="evidence" value="ECO:0007669"/>
    <property type="project" value="InterPro"/>
</dbReference>
<evidence type="ECO:0000256" key="1">
    <source>
        <dbReference type="ARBA" id="ARBA00004123"/>
    </source>
</evidence>
<feature type="compositionally biased region" description="Polar residues" evidence="8">
    <location>
        <begin position="250"/>
        <end position="267"/>
    </location>
</feature>
<gene>
    <name evidence="10" type="ORF">KI688_012528</name>
</gene>
<dbReference type="CDD" id="cd00067">
    <property type="entry name" value="GAL4"/>
    <property type="match status" value="1"/>
</dbReference>
<dbReference type="SMART" id="SM00066">
    <property type="entry name" value="GAL4"/>
    <property type="match status" value="1"/>
</dbReference>
<evidence type="ECO:0000256" key="6">
    <source>
        <dbReference type="ARBA" id="ARBA00023163"/>
    </source>
</evidence>
<evidence type="ECO:0000256" key="8">
    <source>
        <dbReference type="SAM" id="MobiDB-lite"/>
    </source>
</evidence>
<dbReference type="GO" id="GO:0000981">
    <property type="term" value="F:DNA-binding transcription factor activity, RNA polymerase II-specific"/>
    <property type="evidence" value="ECO:0007669"/>
    <property type="project" value="InterPro"/>
</dbReference>
<dbReference type="EMBL" id="JAHRHY010000009">
    <property type="protein sequence ID" value="KAG9066620.1"/>
    <property type="molecule type" value="Genomic_DNA"/>
</dbReference>
<dbReference type="GO" id="GO:0005634">
    <property type="term" value="C:nucleus"/>
    <property type="evidence" value="ECO:0007669"/>
    <property type="project" value="UniProtKB-SubCell"/>
</dbReference>
<evidence type="ECO:0000313" key="10">
    <source>
        <dbReference type="EMBL" id="KAG9066620.1"/>
    </source>
</evidence>
<keyword evidence="4" id="KW-0805">Transcription regulation</keyword>
<feature type="compositionally biased region" description="Acidic residues" evidence="8">
    <location>
        <begin position="967"/>
        <end position="989"/>
    </location>
</feature>
<dbReference type="InterPro" id="IPR007219">
    <property type="entry name" value="XnlR_reg_dom"/>
</dbReference>
<keyword evidence="11" id="KW-1185">Reference proteome</keyword>
<feature type="compositionally biased region" description="Low complexity" evidence="8">
    <location>
        <begin position="169"/>
        <end position="192"/>
    </location>
</feature>
<dbReference type="Pfam" id="PF04082">
    <property type="entry name" value="Fungal_trans"/>
    <property type="match status" value="1"/>
</dbReference>
<keyword evidence="2" id="KW-0479">Metal-binding</keyword>
<feature type="compositionally biased region" description="Low complexity" evidence="8">
    <location>
        <begin position="1034"/>
        <end position="1048"/>
    </location>
</feature>
<keyword evidence="3" id="KW-0862">Zinc</keyword>
<feature type="region of interest" description="Disordered" evidence="8">
    <location>
        <begin position="118"/>
        <end position="417"/>
    </location>
</feature>
<feature type="compositionally biased region" description="Low complexity" evidence="8">
    <location>
        <begin position="118"/>
        <end position="137"/>
    </location>
</feature>
<evidence type="ECO:0000256" key="2">
    <source>
        <dbReference type="ARBA" id="ARBA00022723"/>
    </source>
</evidence>
<evidence type="ECO:0000259" key="9">
    <source>
        <dbReference type="PROSITE" id="PS50048"/>
    </source>
</evidence>
<dbReference type="OrthoDB" id="39175at2759"/>
<feature type="compositionally biased region" description="Low complexity" evidence="8">
    <location>
        <begin position="317"/>
        <end position="365"/>
    </location>
</feature>
<dbReference type="SUPFAM" id="SSF57701">
    <property type="entry name" value="Zn2/Cys6 DNA-binding domain"/>
    <property type="match status" value="1"/>
</dbReference>
<dbReference type="Pfam" id="PF00172">
    <property type="entry name" value="Zn_clus"/>
    <property type="match status" value="1"/>
</dbReference>
<feature type="region of interest" description="Disordered" evidence="8">
    <location>
        <begin position="1206"/>
        <end position="1257"/>
    </location>
</feature>
<feature type="compositionally biased region" description="Polar residues" evidence="8">
    <location>
        <begin position="289"/>
        <end position="307"/>
    </location>
</feature>
<proteinExistence type="predicted"/>
<evidence type="ECO:0000256" key="4">
    <source>
        <dbReference type="ARBA" id="ARBA00023015"/>
    </source>
</evidence>
<dbReference type="GO" id="GO:0003677">
    <property type="term" value="F:DNA binding"/>
    <property type="evidence" value="ECO:0007669"/>
    <property type="project" value="UniProtKB-KW"/>
</dbReference>
<comment type="caution">
    <text evidence="10">The sequence shown here is derived from an EMBL/GenBank/DDBJ whole genome shotgun (WGS) entry which is preliminary data.</text>
</comment>
<dbReference type="Proteomes" id="UP000707451">
    <property type="component" value="Unassembled WGS sequence"/>
</dbReference>